<dbReference type="InterPro" id="IPR025622">
    <property type="entry name" value="YqzE"/>
</dbReference>
<comment type="caution">
    <text evidence="1">The sequence shown here is derived from an EMBL/GenBank/DDBJ whole genome shotgun (WGS) entry which is preliminary data.</text>
</comment>
<proteinExistence type="predicted"/>
<sequence>MEVRRISGNDYVKFVTQQLVQYMEQPSSERKKKKEEIHQDNPFYVNRWLGMLPFAWKTIRRKAE</sequence>
<dbReference type="RefSeq" id="WP_390304870.1">
    <property type="nucleotide sequence ID" value="NZ_JBHRRZ010000014.1"/>
</dbReference>
<protein>
    <submittedName>
        <fullName evidence="1">YqzE family protein</fullName>
    </submittedName>
</protein>
<keyword evidence="2" id="KW-1185">Reference proteome</keyword>
<evidence type="ECO:0000313" key="1">
    <source>
        <dbReference type="EMBL" id="MFC2948186.1"/>
    </source>
</evidence>
<dbReference type="Proteomes" id="UP001595387">
    <property type="component" value="Unassembled WGS sequence"/>
</dbReference>
<reference evidence="2" key="1">
    <citation type="journal article" date="2019" name="Int. J. Syst. Evol. Microbiol.">
        <title>The Global Catalogue of Microorganisms (GCM) 10K type strain sequencing project: providing services to taxonomists for standard genome sequencing and annotation.</title>
        <authorList>
            <consortium name="The Broad Institute Genomics Platform"/>
            <consortium name="The Broad Institute Genome Sequencing Center for Infectious Disease"/>
            <person name="Wu L."/>
            <person name="Ma J."/>
        </authorList>
    </citation>
    <scope>NUCLEOTIDE SEQUENCE [LARGE SCALE GENOMIC DNA]</scope>
    <source>
        <strain evidence="2">KCTC 13193</strain>
    </source>
</reference>
<dbReference type="EMBL" id="JBHRRZ010000014">
    <property type="protein sequence ID" value="MFC2948186.1"/>
    <property type="molecule type" value="Genomic_DNA"/>
</dbReference>
<name>A0ABV7A594_9BACI</name>
<evidence type="ECO:0000313" key="2">
    <source>
        <dbReference type="Proteomes" id="UP001595387"/>
    </source>
</evidence>
<accession>A0ABV7A594</accession>
<dbReference type="Pfam" id="PF14038">
    <property type="entry name" value="YqzE"/>
    <property type="match status" value="1"/>
</dbReference>
<organism evidence="1 2">
    <name type="scientific">Virgibacillus sediminis</name>
    <dbReference type="NCBI Taxonomy" id="202260"/>
    <lineage>
        <taxon>Bacteria</taxon>
        <taxon>Bacillati</taxon>
        <taxon>Bacillota</taxon>
        <taxon>Bacilli</taxon>
        <taxon>Bacillales</taxon>
        <taxon>Bacillaceae</taxon>
        <taxon>Virgibacillus</taxon>
    </lineage>
</organism>
<gene>
    <name evidence="1" type="ORF">ACFODW_07535</name>
</gene>